<dbReference type="PANTHER" id="PTHR13691:SF5">
    <property type="entry name" value="LARGE RIBOSOMAL SUBUNIT PROTEIN UL2M"/>
    <property type="match status" value="1"/>
</dbReference>
<keyword evidence="5" id="KW-0687">Ribonucleoprotein</keyword>
<evidence type="ECO:0000256" key="6">
    <source>
        <dbReference type="SAM" id="MobiDB-lite"/>
    </source>
</evidence>
<feature type="region of interest" description="Disordered" evidence="6">
    <location>
        <begin position="1"/>
        <end position="21"/>
    </location>
</feature>
<dbReference type="GO" id="GO:0003735">
    <property type="term" value="F:structural constituent of ribosome"/>
    <property type="evidence" value="ECO:0007669"/>
    <property type="project" value="InterPro"/>
</dbReference>
<comment type="similarity">
    <text evidence="2">Belongs to the universal ribosomal protein uL2 family.</text>
</comment>
<dbReference type="AlphaFoldDB" id="A0AAV8S3Z7"/>
<dbReference type="InterPro" id="IPR012340">
    <property type="entry name" value="NA-bd_OB-fold"/>
</dbReference>
<organism evidence="8 9">
    <name type="scientific">Erythroxylum novogranatense</name>
    <dbReference type="NCBI Taxonomy" id="1862640"/>
    <lineage>
        <taxon>Eukaryota</taxon>
        <taxon>Viridiplantae</taxon>
        <taxon>Streptophyta</taxon>
        <taxon>Embryophyta</taxon>
        <taxon>Tracheophyta</taxon>
        <taxon>Spermatophyta</taxon>
        <taxon>Magnoliopsida</taxon>
        <taxon>eudicotyledons</taxon>
        <taxon>Gunneridae</taxon>
        <taxon>Pentapetalae</taxon>
        <taxon>rosids</taxon>
        <taxon>fabids</taxon>
        <taxon>Malpighiales</taxon>
        <taxon>Erythroxylaceae</taxon>
        <taxon>Erythroxylum</taxon>
    </lineage>
</organism>
<dbReference type="GO" id="GO:0003723">
    <property type="term" value="F:RNA binding"/>
    <property type="evidence" value="ECO:0007669"/>
    <property type="project" value="TreeGrafter"/>
</dbReference>
<keyword evidence="8" id="KW-0496">Mitochondrion</keyword>
<dbReference type="SMART" id="SM01383">
    <property type="entry name" value="Ribosomal_L2"/>
    <property type="match status" value="1"/>
</dbReference>
<keyword evidence="4" id="KW-0689">Ribosomal protein</keyword>
<evidence type="ECO:0000256" key="3">
    <source>
        <dbReference type="ARBA" id="ARBA00022640"/>
    </source>
</evidence>
<dbReference type="EMBL" id="JAIWQS010000263">
    <property type="protein sequence ID" value="KAJ8746872.1"/>
    <property type="molecule type" value="Genomic_DNA"/>
</dbReference>
<dbReference type="InterPro" id="IPR022666">
    <property type="entry name" value="Ribosomal_uL2_RNA-bd_dom"/>
</dbReference>
<evidence type="ECO:0000313" key="9">
    <source>
        <dbReference type="Proteomes" id="UP001159364"/>
    </source>
</evidence>
<accession>A0AAV8S3Z7</accession>
<dbReference type="Gene3D" id="2.40.50.140">
    <property type="entry name" value="Nucleic acid-binding proteins"/>
    <property type="match status" value="1"/>
</dbReference>
<evidence type="ECO:0000313" key="8">
    <source>
        <dbReference type="EMBL" id="KAJ8746872.1"/>
    </source>
</evidence>
<geneLocation type="mitochondrion" evidence="8"/>
<name>A0AAV8S3Z7_9ROSI</name>
<feature type="compositionally biased region" description="Polar residues" evidence="6">
    <location>
        <begin position="7"/>
        <end position="21"/>
    </location>
</feature>
<evidence type="ECO:0000256" key="5">
    <source>
        <dbReference type="ARBA" id="ARBA00023274"/>
    </source>
</evidence>
<dbReference type="SUPFAM" id="SSF50249">
    <property type="entry name" value="Nucleic acid-binding proteins"/>
    <property type="match status" value="1"/>
</dbReference>
<feature type="region of interest" description="Disordered" evidence="6">
    <location>
        <begin position="149"/>
        <end position="168"/>
    </location>
</feature>
<evidence type="ECO:0000256" key="1">
    <source>
        <dbReference type="ARBA" id="ARBA00004474"/>
    </source>
</evidence>
<comment type="caution">
    <text evidence="8">The sequence shown here is derived from an EMBL/GenBank/DDBJ whole genome shotgun (WGS) entry which is preliminary data.</text>
</comment>
<dbReference type="GO" id="GO:0032543">
    <property type="term" value="P:mitochondrial translation"/>
    <property type="evidence" value="ECO:0007669"/>
    <property type="project" value="TreeGrafter"/>
</dbReference>
<dbReference type="GO" id="GO:0009536">
    <property type="term" value="C:plastid"/>
    <property type="evidence" value="ECO:0007669"/>
    <property type="project" value="UniProtKB-SubCell"/>
</dbReference>
<dbReference type="Proteomes" id="UP001159364">
    <property type="component" value="Unassembled WGS sequence"/>
</dbReference>
<sequence>MAIHLYKTSTPSTRNGTVDSQVKSNTRKNWIYGQHRCGKGRNARGIITARHRGGGHKRLYHIYGRIVTIEYDPNRNAYICLIHYGDGEKRYILHPRGAIIGDTIISGTEVPIKMGNALPLSVRHLPLSARAKMKEIVYVIRPQRELSSRGLHSTEERMKKEFLQGKAN</sequence>
<evidence type="ECO:0000259" key="7">
    <source>
        <dbReference type="SMART" id="SM01383"/>
    </source>
</evidence>
<dbReference type="InterPro" id="IPR002171">
    <property type="entry name" value="Ribosomal_uL2"/>
</dbReference>
<keyword evidence="9" id="KW-1185">Reference proteome</keyword>
<protein>
    <recommendedName>
        <fullName evidence="7">Large ribosomal subunit protein uL2 RNA-binding domain-containing protein</fullName>
    </recommendedName>
</protein>
<evidence type="ECO:0000256" key="4">
    <source>
        <dbReference type="ARBA" id="ARBA00022980"/>
    </source>
</evidence>
<dbReference type="FunFam" id="2.40.50.140:FF:000029">
    <property type="entry name" value="50S ribosomal protein L2, chloroplastic"/>
    <property type="match status" value="1"/>
</dbReference>
<feature type="domain" description="Large ribosomal subunit protein uL2 RNA-binding" evidence="7">
    <location>
        <begin position="40"/>
        <end position="106"/>
    </location>
</feature>
<comment type="subcellular location">
    <subcellularLocation>
        <location evidence="1">Plastid</location>
    </subcellularLocation>
</comment>
<dbReference type="PANTHER" id="PTHR13691">
    <property type="entry name" value="RIBOSOMAL PROTEIN L2"/>
    <property type="match status" value="1"/>
</dbReference>
<dbReference type="GO" id="GO:0005762">
    <property type="term" value="C:mitochondrial large ribosomal subunit"/>
    <property type="evidence" value="ECO:0007669"/>
    <property type="project" value="TreeGrafter"/>
</dbReference>
<proteinExistence type="inferred from homology"/>
<evidence type="ECO:0000256" key="2">
    <source>
        <dbReference type="ARBA" id="ARBA00005636"/>
    </source>
</evidence>
<gene>
    <name evidence="8" type="ORF">K2173_010144</name>
</gene>
<dbReference type="Pfam" id="PF00181">
    <property type="entry name" value="Ribosomal_L2_N"/>
    <property type="match status" value="1"/>
</dbReference>
<keyword evidence="3" id="KW-0934">Plastid</keyword>
<reference evidence="8 9" key="1">
    <citation type="submission" date="2021-09" db="EMBL/GenBank/DDBJ databases">
        <title>Genomic insights and catalytic innovation underlie evolution of tropane alkaloids biosynthesis.</title>
        <authorList>
            <person name="Wang Y.-J."/>
            <person name="Tian T."/>
            <person name="Huang J.-P."/>
            <person name="Huang S.-X."/>
        </authorList>
    </citation>
    <scope>NUCLEOTIDE SEQUENCE [LARGE SCALE GENOMIC DNA]</scope>
    <source>
        <strain evidence="8">KIB-2018</strain>
        <tissue evidence="8">Leaf</tissue>
    </source>
</reference>